<gene>
    <name evidence="3" type="ORF">SAMN05443668_1011323</name>
</gene>
<dbReference type="PROSITE" id="PS50234">
    <property type="entry name" value="VWFA"/>
    <property type="match status" value="1"/>
</dbReference>
<dbReference type="SUPFAM" id="SSF52200">
    <property type="entry name" value="Toll/Interleukin receptor TIR domain"/>
    <property type="match status" value="1"/>
</dbReference>
<reference evidence="3 4" key="1">
    <citation type="submission" date="2016-11" db="EMBL/GenBank/DDBJ databases">
        <authorList>
            <person name="Jaros S."/>
            <person name="Januszkiewicz K."/>
            <person name="Wedrychowicz H."/>
        </authorList>
    </citation>
    <scope>NUCLEOTIDE SEQUENCE [LARGE SCALE GENOMIC DNA]</scope>
    <source>
        <strain evidence="3 4">DSM 46144</strain>
    </source>
</reference>
<dbReference type="Gene3D" id="3.40.50.410">
    <property type="entry name" value="von Willebrand factor, type A domain"/>
    <property type="match status" value="1"/>
</dbReference>
<feature type="compositionally biased region" description="Pro residues" evidence="1">
    <location>
        <begin position="899"/>
        <end position="909"/>
    </location>
</feature>
<dbReference type="STRING" id="134849.SAMN05443668_1011323"/>
<feature type="region of interest" description="Disordered" evidence="1">
    <location>
        <begin position="889"/>
        <end position="926"/>
    </location>
</feature>
<feature type="domain" description="VWFA" evidence="2">
    <location>
        <begin position="1"/>
        <end position="187"/>
    </location>
</feature>
<dbReference type="InterPro" id="IPR002035">
    <property type="entry name" value="VWF_A"/>
</dbReference>
<dbReference type="OrthoDB" id="3210508at2"/>
<dbReference type="SMART" id="SM00327">
    <property type="entry name" value="VWA"/>
    <property type="match status" value="1"/>
</dbReference>
<dbReference type="Gene3D" id="3.40.50.10140">
    <property type="entry name" value="Toll/interleukin-1 receptor homology (TIR) domain"/>
    <property type="match status" value="1"/>
</dbReference>
<protein>
    <submittedName>
        <fullName evidence="3">von Willebrand factor type A domain-containing protein</fullName>
    </submittedName>
</protein>
<dbReference type="SUPFAM" id="SSF53300">
    <property type="entry name" value="vWA-like"/>
    <property type="match status" value="1"/>
</dbReference>
<dbReference type="Proteomes" id="UP000184440">
    <property type="component" value="Unassembled WGS sequence"/>
</dbReference>
<dbReference type="CDD" id="cd00198">
    <property type="entry name" value="vWFA"/>
    <property type="match status" value="1"/>
</dbReference>
<dbReference type="RefSeq" id="WP_073252401.1">
    <property type="nucleotide sequence ID" value="NZ_FRCS01000001.1"/>
</dbReference>
<dbReference type="EMBL" id="FRCS01000001">
    <property type="protein sequence ID" value="SHM71659.1"/>
    <property type="molecule type" value="Genomic_DNA"/>
</dbReference>
<accession>A0A1M7L1S8</accession>
<evidence type="ECO:0000313" key="3">
    <source>
        <dbReference type="EMBL" id="SHM71659.1"/>
    </source>
</evidence>
<keyword evidence="4" id="KW-1185">Reference proteome</keyword>
<evidence type="ECO:0000313" key="4">
    <source>
        <dbReference type="Proteomes" id="UP000184440"/>
    </source>
</evidence>
<dbReference type="GO" id="GO:0007165">
    <property type="term" value="P:signal transduction"/>
    <property type="evidence" value="ECO:0007669"/>
    <property type="project" value="InterPro"/>
</dbReference>
<dbReference type="InterPro" id="IPR036465">
    <property type="entry name" value="vWFA_dom_sf"/>
</dbReference>
<feature type="compositionally biased region" description="Basic residues" evidence="1">
    <location>
        <begin position="910"/>
        <end position="926"/>
    </location>
</feature>
<feature type="region of interest" description="Disordered" evidence="1">
    <location>
        <begin position="558"/>
        <end position="582"/>
    </location>
</feature>
<proteinExistence type="predicted"/>
<feature type="compositionally biased region" description="Basic and acidic residues" evidence="1">
    <location>
        <begin position="558"/>
        <end position="576"/>
    </location>
</feature>
<dbReference type="InterPro" id="IPR035897">
    <property type="entry name" value="Toll_tir_struct_dom_sf"/>
</dbReference>
<dbReference type="Pfam" id="PF13676">
    <property type="entry name" value="TIR_2"/>
    <property type="match status" value="1"/>
</dbReference>
<evidence type="ECO:0000256" key="1">
    <source>
        <dbReference type="SAM" id="MobiDB-lite"/>
    </source>
</evidence>
<evidence type="ECO:0000259" key="2">
    <source>
        <dbReference type="PROSITE" id="PS50234"/>
    </source>
</evidence>
<organism evidence="3 4">
    <name type="scientific">Cryptosporangium aurantiacum</name>
    <dbReference type="NCBI Taxonomy" id="134849"/>
    <lineage>
        <taxon>Bacteria</taxon>
        <taxon>Bacillati</taxon>
        <taxon>Actinomycetota</taxon>
        <taxon>Actinomycetes</taxon>
        <taxon>Cryptosporangiales</taxon>
        <taxon>Cryptosporangiaceae</taxon>
        <taxon>Cryptosporangium</taxon>
    </lineage>
</organism>
<dbReference type="AlphaFoldDB" id="A0A1M7L1S8"/>
<name>A0A1M7L1S8_9ACTN</name>
<sequence length="926" mass="102064">MWTVLLDHSSSMGEGFVASAKDAAPRDRHSHQQSKLAAAVENLMATLEWIPNETPIALFGFTSSARLLTSGVVGDSARISDALAALRPTDGTDIAAALDRVRHHFASTASAPPVKSVLLVTDGLSDVTKARSAAERCTATGIQVMMILIDPTDQARALANAVATGGCQPVYGTEELAEATAGVTNAMLAGPRLKAARARAAARRNEVHAEAAGKEPVEFTAAFPGRLPRGGAAELHVFVHQPSMRAQLEAEVATLRTRSPLTRTAHGDDVALRVKRRSRIWIEPVIDGIQCYPSTPQLVVWENALEHREFTLLADSTAGVREGTVEVSVEQDGMRLVAARIPVSIQVGESQAAWETRTVRMVSKVFASYAREDNRIVERFWAAYRALGIELFVDLDMPPGVVWEPFLREQIDDSDAFQLFWSDESAGSPNVAAEWQHALATASAKRGASFIKPVFWADTCPAVPPELNHLHFRKFDPADLGLLPDGESRTHAEKPSPSRLQLRVPVLSFVTDTAAAITASRAESALRGIVPFLESLTELRYYPPVTCLVDAATVHGVRRETEPDARPRPDLARDEGSEVDLPEATEQIVDRIGRVLLRFHRTRYAHTLIHAEDWFEGDVRTHLAGARQRETLRELPTNKALEELRLDNFPAYASRYLALISQQVAEYLRSCSPDERRQLGADYPEELRAARDQVLRLIRAKPPVPRISRLIRTGAPTLGVFRYRDDGLAPGKSVRSFLPHPEIPVVLLSVNTFDLLADSVRADGVPEAEVSENVVVMLSSTLAHEHAHGILALGVDEQGRAATGLRNDEWTTAANLNEAIATWIQGHYQREDPDAFEEWRRYVVFGEYPSWPYRGAETVEALYQRDGVGAVQRLIRDVRHDPDAAQRHFDDLVQNGLPAPDPPPEPVARPPRKAWSFRRARRTTGP</sequence>
<dbReference type="InterPro" id="IPR000157">
    <property type="entry name" value="TIR_dom"/>
</dbReference>
<dbReference type="Pfam" id="PF13519">
    <property type="entry name" value="VWA_2"/>
    <property type="match status" value="1"/>
</dbReference>